<sequence length="86" mass="9970">EWKDRIVDYGRQNISINEDLIAEVTGLGMEGYHFFNKRVDREAEEKRFVEGTEKLIFVTMGLLVSSIPSPYDEVTRMMVHFISLDG</sequence>
<evidence type="ECO:0000313" key="2">
    <source>
        <dbReference type="Proteomes" id="UP000824469"/>
    </source>
</evidence>
<comment type="caution">
    <text evidence="1">The sequence shown here is derived from an EMBL/GenBank/DDBJ whole genome shotgun (WGS) entry which is preliminary data.</text>
</comment>
<protein>
    <submittedName>
        <fullName evidence="1">Uncharacterized protein</fullName>
    </submittedName>
</protein>
<keyword evidence="2" id="KW-1185">Reference proteome</keyword>
<evidence type="ECO:0000313" key="1">
    <source>
        <dbReference type="EMBL" id="KAH9293265.1"/>
    </source>
</evidence>
<dbReference type="EMBL" id="JAHRHJ020001370">
    <property type="protein sequence ID" value="KAH9293265.1"/>
    <property type="molecule type" value="Genomic_DNA"/>
</dbReference>
<feature type="non-terminal residue" evidence="1">
    <location>
        <position position="86"/>
    </location>
</feature>
<accession>A0AA38C3B4</accession>
<name>A0AA38C3B4_TAXCH</name>
<proteinExistence type="predicted"/>
<reference evidence="1 2" key="1">
    <citation type="journal article" date="2021" name="Nat. Plants">
        <title>The Taxus genome provides insights into paclitaxel biosynthesis.</title>
        <authorList>
            <person name="Xiong X."/>
            <person name="Gou J."/>
            <person name="Liao Q."/>
            <person name="Li Y."/>
            <person name="Zhou Q."/>
            <person name="Bi G."/>
            <person name="Li C."/>
            <person name="Du R."/>
            <person name="Wang X."/>
            <person name="Sun T."/>
            <person name="Guo L."/>
            <person name="Liang H."/>
            <person name="Lu P."/>
            <person name="Wu Y."/>
            <person name="Zhang Z."/>
            <person name="Ro D.K."/>
            <person name="Shang Y."/>
            <person name="Huang S."/>
            <person name="Yan J."/>
        </authorList>
    </citation>
    <scope>NUCLEOTIDE SEQUENCE [LARGE SCALE GENOMIC DNA]</scope>
    <source>
        <strain evidence="1">Ta-2019</strain>
    </source>
</reference>
<organism evidence="1 2">
    <name type="scientific">Taxus chinensis</name>
    <name type="common">Chinese yew</name>
    <name type="synonym">Taxus wallichiana var. chinensis</name>
    <dbReference type="NCBI Taxonomy" id="29808"/>
    <lineage>
        <taxon>Eukaryota</taxon>
        <taxon>Viridiplantae</taxon>
        <taxon>Streptophyta</taxon>
        <taxon>Embryophyta</taxon>
        <taxon>Tracheophyta</taxon>
        <taxon>Spermatophyta</taxon>
        <taxon>Pinopsida</taxon>
        <taxon>Pinidae</taxon>
        <taxon>Conifers II</taxon>
        <taxon>Cupressales</taxon>
        <taxon>Taxaceae</taxon>
        <taxon>Taxus</taxon>
    </lineage>
</organism>
<dbReference type="Proteomes" id="UP000824469">
    <property type="component" value="Unassembled WGS sequence"/>
</dbReference>
<dbReference type="AlphaFoldDB" id="A0AA38C3B4"/>
<gene>
    <name evidence="1" type="ORF">KI387_041531</name>
</gene>
<feature type="non-terminal residue" evidence="1">
    <location>
        <position position="1"/>
    </location>
</feature>